<dbReference type="EMBL" id="BGPR01000669">
    <property type="protein sequence ID" value="GBM30803.1"/>
    <property type="molecule type" value="Genomic_DNA"/>
</dbReference>
<name>A0A4Y2END6_ARAVE</name>
<protein>
    <submittedName>
        <fullName evidence="1">Uncharacterized protein</fullName>
    </submittedName>
</protein>
<dbReference type="Proteomes" id="UP000499080">
    <property type="component" value="Unassembled WGS sequence"/>
</dbReference>
<dbReference type="AlphaFoldDB" id="A0A4Y2END6"/>
<proteinExistence type="predicted"/>
<evidence type="ECO:0000313" key="1">
    <source>
        <dbReference type="EMBL" id="GBM30803.1"/>
    </source>
</evidence>
<accession>A0A4Y2END6</accession>
<comment type="caution">
    <text evidence="1">The sequence shown here is derived from an EMBL/GenBank/DDBJ whole genome shotgun (WGS) entry which is preliminary data.</text>
</comment>
<keyword evidence="2" id="KW-1185">Reference proteome</keyword>
<organism evidence="1 2">
    <name type="scientific">Araneus ventricosus</name>
    <name type="common">Orbweaver spider</name>
    <name type="synonym">Epeira ventricosa</name>
    <dbReference type="NCBI Taxonomy" id="182803"/>
    <lineage>
        <taxon>Eukaryota</taxon>
        <taxon>Metazoa</taxon>
        <taxon>Ecdysozoa</taxon>
        <taxon>Arthropoda</taxon>
        <taxon>Chelicerata</taxon>
        <taxon>Arachnida</taxon>
        <taxon>Araneae</taxon>
        <taxon>Araneomorphae</taxon>
        <taxon>Entelegynae</taxon>
        <taxon>Araneoidea</taxon>
        <taxon>Araneidae</taxon>
        <taxon>Araneus</taxon>
    </lineage>
</organism>
<sequence length="102" mass="11457">MTFEILPHIQTMNSGVHIQQLAKSSERVLPSTFSYTYTIFSVPLCIPKRSSRIEKEAAKHGAGVFLLPNSHVISYNMARFVFRSKVEPRKTELIGADLCSDS</sequence>
<reference evidence="1 2" key="1">
    <citation type="journal article" date="2019" name="Sci. Rep.">
        <title>Orb-weaving spider Araneus ventricosus genome elucidates the spidroin gene catalogue.</title>
        <authorList>
            <person name="Kono N."/>
            <person name="Nakamura H."/>
            <person name="Ohtoshi R."/>
            <person name="Moran D.A.P."/>
            <person name="Shinohara A."/>
            <person name="Yoshida Y."/>
            <person name="Fujiwara M."/>
            <person name="Mori M."/>
            <person name="Tomita M."/>
            <person name="Arakawa K."/>
        </authorList>
    </citation>
    <scope>NUCLEOTIDE SEQUENCE [LARGE SCALE GENOMIC DNA]</scope>
</reference>
<gene>
    <name evidence="1" type="ORF">AVEN_52598_1</name>
</gene>
<evidence type="ECO:0000313" key="2">
    <source>
        <dbReference type="Proteomes" id="UP000499080"/>
    </source>
</evidence>